<evidence type="ECO:0000256" key="6">
    <source>
        <dbReference type="ARBA" id="ARBA00022968"/>
    </source>
</evidence>
<evidence type="ECO:0000256" key="10">
    <source>
        <dbReference type="RuleBase" id="RU363063"/>
    </source>
</evidence>
<keyword evidence="9" id="KW-0472">Membrane</keyword>
<evidence type="ECO:0000256" key="8">
    <source>
        <dbReference type="ARBA" id="ARBA00023034"/>
    </source>
</evidence>
<dbReference type="OrthoDB" id="115198at2759"/>
<evidence type="ECO:0000313" key="11">
    <source>
        <dbReference type="EMBL" id="KAH9365990.1"/>
    </source>
</evidence>
<dbReference type="EMBL" id="JABSTR010000003">
    <property type="protein sequence ID" value="KAH9365990.1"/>
    <property type="molecule type" value="Genomic_DNA"/>
</dbReference>
<dbReference type="PANTHER" id="PTHR11214">
    <property type="entry name" value="BETA-1,3-N-ACETYLGLUCOSAMINYLTRANSFERASE"/>
    <property type="match status" value="1"/>
</dbReference>
<keyword evidence="4" id="KW-0808">Transferase</keyword>
<dbReference type="VEuPathDB" id="VectorBase:HLOH_053870"/>
<organism evidence="11 12">
    <name type="scientific">Haemaphysalis longicornis</name>
    <name type="common">Bush tick</name>
    <dbReference type="NCBI Taxonomy" id="44386"/>
    <lineage>
        <taxon>Eukaryota</taxon>
        <taxon>Metazoa</taxon>
        <taxon>Ecdysozoa</taxon>
        <taxon>Arthropoda</taxon>
        <taxon>Chelicerata</taxon>
        <taxon>Arachnida</taxon>
        <taxon>Acari</taxon>
        <taxon>Parasitiformes</taxon>
        <taxon>Ixodida</taxon>
        <taxon>Ixodoidea</taxon>
        <taxon>Ixodidae</taxon>
        <taxon>Haemaphysalinae</taxon>
        <taxon>Haemaphysalis</taxon>
    </lineage>
</organism>
<dbReference type="EC" id="2.4.1.-" evidence="10"/>
<dbReference type="GO" id="GO:0000139">
    <property type="term" value="C:Golgi membrane"/>
    <property type="evidence" value="ECO:0007669"/>
    <property type="project" value="UniProtKB-SubCell"/>
</dbReference>
<keyword evidence="8 10" id="KW-0333">Golgi apparatus</keyword>
<dbReference type="Pfam" id="PF01762">
    <property type="entry name" value="Galactosyl_T"/>
    <property type="match status" value="1"/>
</dbReference>
<name>A0A9J6FHZ7_HAELO</name>
<keyword evidence="6" id="KW-0735">Signal-anchor</keyword>
<keyword evidence="3 10" id="KW-0328">Glycosyltransferase</keyword>
<dbReference type="InterPro" id="IPR002659">
    <property type="entry name" value="Glyco_trans_31"/>
</dbReference>
<comment type="subcellular location">
    <subcellularLocation>
        <location evidence="1 10">Golgi apparatus membrane</location>
        <topology evidence="1 10">Single-pass type II membrane protein</topology>
    </subcellularLocation>
</comment>
<reference evidence="11 12" key="1">
    <citation type="journal article" date="2020" name="Cell">
        <title>Large-Scale Comparative Analyses of Tick Genomes Elucidate Their Genetic Diversity and Vector Capacities.</title>
        <authorList>
            <consortium name="Tick Genome and Microbiome Consortium (TIGMIC)"/>
            <person name="Jia N."/>
            <person name="Wang J."/>
            <person name="Shi W."/>
            <person name="Du L."/>
            <person name="Sun Y."/>
            <person name="Zhan W."/>
            <person name="Jiang J.F."/>
            <person name="Wang Q."/>
            <person name="Zhang B."/>
            <person name="Ji P."/>
            <person name="Bell-Sakyi L."/>
            <person name="Cui X.M."/>
            <person name="Yuan T.T."/>
            <person name="Jiang B.G."/>
            <person name="Yang W.F."/>
            <person name="Lam T.T."/>
            <person name="Chang Q.C."/>
            <person name="Ding S.J."/>
            <person name="Wang X.J."/>
            <person name="Zhu J.G."/>
            <person name="Ruan X.D."/>
            <person name="Zhao L."/>
            <person name="Wei J.T."/>
            <person name="Ye R.Z."/>
            <person name="Que T.C."/>
            <person name="Du C.H."/>
            <person name="Zhou Y.H."/>
            <person name="Cheng J.X."/>
            <person name="Dai P.F."/>
            <person name="Guo W.B."/>
            <person name="Han X.H."/>
            <person name="Huang E.J."/>
            <person name="Li L.F."/>
            <person name="Wei W."/>
            <person name="Gao Y.C."/>
            <person name="Liu J.Z."/>
            <person name="Shao H.Z."/>
            <person name="Wang X."/>
            <person name="Wang C.C."/>
            <person name="Yang T.C."/>
            <person name="Huo Q.B."/>
            <person name="Li W."/>
            <person name="Chen H.Y."/>
            <person name="Chen S.E."/>
            <person name="Zhou L.G."/>
            <person name="Ni X.B."/>
            <person name="Tian J.H."/>
            <person name="Sheng Y."/>
            <person name="Liu T."/>
            <person name="Pan Y.S."/>
            <person name="Xia L.Y."/>
            <person name="Li J."/>
            <person name="Zhao F."/>
            <person name="Cao W.C."/>
        </authorList>
    </citation>
    <scope>NUCLEOTIDE SEQUENCE [LARGE SCALE GENOMIC DNA]</scope>
    <source>
        <strain evidence="11">HaeL-2018</strain>
    </source>
</reference>
<dbReference type="GO" id="GO:0016758">
    <property type="term" value="F:hexosyltransferase activity"/>
    <property type="evidence" value="ECO:0007669"/>
    <property type="project" value="InterPro"/>
</dbReference>
<evidence type="ECO:0000256" key="4">
    <source>
        <dbReference type="ARBA" id="ARBA00022679"/>
    </source>
</evidence>
<dbReference type="OMA" id="THVPFFW"/>
<dbReference type="PANTHER" id="PTHR11214:SF3">
    <property type="entry name" value="BETA-1,3-GALACTOSYLTRANSFERASE 6"/>
    <property type="match status" value="1"/>
</dbReference>
<protein>
    <recommendedName>
        <fullName evidence="10">Hexosyltransferase</fullName>
        <ecNumber evidence="10">2.4.1.-</ecNumber>
    </recommendedName>
</protein>
<gene>
    <name evidence="11" type="ORF">HPB48_019778</name>
</gene>
<evidence type="ECO:0000256" key="7">
    <source>
        <dbReference type="ARBA" id="ARBA00022989"/>
    </source>
</evidence>
<evidence type="ECO:0000313" key="12">
    <source>
        <dbReference type="Proteomes" id="UP000821853"/>
    </source>
</evidence>
<evidence type="ECO:0000256" key="3">
    <source>
        <dbReference type="ARBA" id="ARBA00022676"/>
    </source>
</evidence>
<dbReference type="AlphaFoldDB" id="A0A9J6FHZ7"/>
<comment type="similarity">
    <text evidence="2 10">Belongs to the glycosyltransferase 31 family.</text>
</comment>
<sequence>MDDDVLVNVFALSSYVRSAAVNMKAIHCRVFPNGHPYRKKKSKWYVSKEAYSSDKYPVYCAGAAYLMRPAVLSSLYDASTHVPFFWVDDVYVTGFLAEYANVSLVDISSFFGLYVVKRIYAVGNTTLFIHTGAPNKLSRQRQRLWQSVIRGRASVDDDFKWKVKRYTRKPEALSVAPPTERAT</sequence>
<evidence type="ECO:0000256" key="1">
    <source>
        <dbReference type="ARBA" id="ARBA00004323"/>
    </source>
</evidence>
<accession>A0A9J6FHZ7</accession>
<evidence type="ECO:0000256" key="5">
    <source>
        <dbReference type="ARBA" id="ARBA00022692"/>
    </source>
</evidence>
<keyword evidence="5" id="KW-0812">Transmembrane</keyword>
<keyword evidence="7" id="KW-1133">Transmembrane helix</keyword>
<keyword evidence="12" id="KW-1185">Reference proteome</keyword>
<comment type="caution">
    <text evidence="11">The sequence shown here is derived from an EMBL/GenBank/DDBJ whole genome shotgun (WGS) entry which is preliminary data.</text>
</comment>
<dbReference type="Gene3D" id="3.90.550.50">
    <property type="match status" value="1"/>
</dbReference>
<dbReference type="Proteomes" id="UP000821853">
    <property type="component" value="Unassembled WGS sequence"/>
</dbReference>
<evidence type="ECO:0000256" key="2">
    <source>
        <dbReference type="ARBA" id="ARBA00008661"/>
    </source>
</evidence>
<proteinExistence type="inferred from homology"/>
<evidence type="ECO:0000256" key="9">
    <source>
        <dbReference type="ARBA" id="ARBA00023136"/>
    </source>
</evidence>
<dbReference type="GO" id="GO:0006493">
    <property type="term" value="P:protein O-linked glycosylation"/>
    <property type="evidence" value="ECO:0007669"/>
    <property type="project" value="TreeGrafter"/>
</dbReference>